<organism evidence="2 3">
    <name type="scientific">Roseivivax isoporae LMG 25204</name>
    <dbReference type="NCBI Taxonomy" id="1449351"/>
    <lineage>
        <taxon>Bacteria</taxon>
        <taxon>Pseudomonadati</taxon>
        <taxon>Pseudomonadota</taxon>
        <taxon>Alphaproteobacteria</taxon>
        <taxon>Rhodobacterales</taxon>
        <taxon>Roseobacteraceae</taxon>
        <taxon>Roseivivax</taxon>
    </lineage>
</organism>
<dbReference type="Proteomes" id="UP000023430">
    <property type="component" value="Unassembled WGS sequence"/>
</dbReference>
<dbReference type="PATRIC" id="fig|1449351.3.peg.1203"/>
<dbReference type="SUPFAM" id="SSF48452">
    <property type="entry name" value="TPR-like"/>
    <property type="match status" value="1"/>
</dbReference>
<evidence type="ECO:0000313" key="2">
    <source>
        <dbReference type="EMBL" id="ETX30001.1"/>
    </source>
</evidence>
<dbReference type="SUPFAM" id="SSF52540">
    <property type="entry name" value="P-loop containing nucleoside triphosphate hydrolases"/>
    <property type="match status" value="1"/>
</dbReference>
<reference evidence="2 3" key="1">
    <citation type="submission" date="2014-01" db="EMBL/GenBank/DDBJ databases">
        <title>Roseivivax isoporae LMG 25204 Genome Sequencing.</title>
        <authorList>
            <person name="Lai Q."/>
            <person name="Li G."/>
            <person name="Shao Z."/>
        </authorList>
    </citation>
    <scope>NUCLEOTIDE SEQUENCE [LARGE SCALE GENOMIC DNA]</scope>
    <source>
        <strain evidence="2 3">LMG 25204</strain>
    </source>
</reference>
<dbReference type="Gene3D" id="1.25.40.10">
    <property type="entry name" value="Tetratricopeptide repeat domain"/>
    <property type="match status" value="1"/>
</dbReference>
<dbReference type="InterPro" id="IPR027417">
    <property type="entry name" value="P-loop_NTPase"/>
</dbReference>
<dbReference type="InterPro" id="IPR011990">
    <property type="entry name" value="TPR-like_helical_dom_sf"/>
</dbReference>
<accession>X7FD48</accession>
<dbReference type="STRING" id="1449351.RISW2_20370"/>
<dbReference type="PANTHER" id="PTHR12788:SF10">
    <property type="entry name" value="PROTEIN-TYROSINE SULFOTRANSFERASE"/>
    <property type="match status" value="1"/>
</dbReference>
<dbReference type="PANTHER" id="PTHR12788">
    <property type="entry name" value="PROTEIN-TYROSINE SULFOTRANSFERASE 2"/>
    <property type="match status" value="1"/>
</dbReference>
<dbReference type="AlphaFoldDB" id="X7FD48"/>
<evidence type="ECO:0000256" key="1">
    <source>
        <dbReference type="ARBA" id="ARBA00022679"/>
    </source>
</evidence>
<dbReference type="eggNOG" id="COG0457">
    <property type="taxonomic scope" value="Bacteria"/>
</dbReference>
<dbReference type="Gene3D" id="3.40.50.300">
    <property type="entry name" value="P-loop containing nucleotide triphosphate hydrolases"/>
    <property type="match status" value="1"/>
</dbReference>
<sequence length="489" mass="53202">MPMPPSEDAQTRYAAALRLMQAGRMAEARTALTALLASHPDSPEIRAQLARIAHEEGDFATRADHLDRALAARPGMPALLDAAVAAFADAGRVEDALAAHDARIAAARKPLHAAADKGIYLQRIGRFDEAEALFRELIARAPFEGVLYRTFLATHRLAADDPLMGRLRKAANNPKVGDETRVHALFALAKALEDQGAHDEVFPVLHRANRLQRRLAPYDRAAREAEDAAIRAAQDRAALDPIDLEAALAPVFVTGMPRSGTTLAEQIVGAHPDATAGGELALALRLAHARFAANGRLAALRSLKDPDLARYAASYLHGVRRATGARRGTVTDKSIQSHLVYGYLARALPGARFVVIDRDPRDVALSIYKTHFALGTHRYANDLADIAAAIKAFRASVAAWQDRLGDRLVRVAYEDLVGDPEPAARRLVAAAGLDWDPACLTFHERGGAVRTLSIAQVRQPIHGGRRAAWRRYETEMQPFIDAWGDDPWD</sequence>
<dbReference type="Pfam" id="PF13469">
    <property type="entry name" value="Sulfotransfer_3"/>
    <property type="match status" value="1"/>
</dbReference>
<dbReference type="GO" id="GO:0008476">
    <property type="term" value="F:protein-tyrosine sulfotransferase activity"/>
    <property type="evidence" value="ECO:0007669"/>
    <property type="project" value="InterPro"/>
</dbReference>
<gene>
    <name evidence="2" type="ORF">RISW2_20370</name>
</gene>
<evidence type="ECO:0000313" key="3">
    <source>
        <dbReference type="Proteomes" id="UP000023430"/>
    </source>
</evidence>
<comment type="caution">
    <text evidence="2">The sequence shown here is derived from an EMBL/GenBank/DDBJ whole genome shotgun (WGS) entry which is preliminary data.</text>
</comment>
<protein>
    <submittedName>
        <fullName evidence="2">Uncharacterized protein</fullName>
    </submittedName>
</protein>
<proteinExistence type="predicted"/>
<name>X7FD48_9RHOB</name>
<keyword evidence="3" id="KW-1185">Reference proteome</keyword>
<dbReference type="Pfam" id="PF13432">
    <property type="entry name" value="TPR_16"/>
    <property type="match status" value="1"/>
</dbReference>
<keyword evidence="1" id="KW-0808">Transferase</keyword>
<dbReference type="InterPro" id="IPR026634">
    <property type="entry name" value="TPST-like"/>
</dbReference>
<dbReference type="EMBL" id="JAME01000006">
    <property type="protein sequence ID" value="ETX30001.1"/>
    <property type="molecule type" value="Genomic_DNA"/>
</dbReference>